<dbReference type="InterPro" id="IPR009362">
    <property type="entry name" value="YhcG_C"/>
</dbReference>
<feature type="domain" description="YhcG PDDEXK nuclease" evidence="2">
    <location>
        <begin position="209"/>
        <end position="362"/>
    </location>
</feature>
<evidence type="ECO:0000313" key="4">
    <source>
        <dbReference type="EMBL" id="QEH35506.1"/>
    </source>
</evidence>
<keyword evidence="5" id="KW-1185">Reference proteome</keyword>
<name>A0A5B9W4F0_9BACT</name>
<dbReference type="Gene3D" id="3.40.1350.10">
    <property type="match status" value="1"/>
</dbReference>
<dbReference type="InterPro" id="IPR011856">
    <property type="entry name" value="tRNA_endonuc-like_dom_sf"/>
</dbReference>
<dbReference type="Pfam" id="PF06250">
    <property type="entry name" value="YhcG_C"/>
    <property type="match status" value="1"/>
</dbReference>
<sequence>MSGPSLPPDYPALLKEIKDRIAHAQTRAILSANAELVRLYWDIGRIIDARQEEEGWGAAVIPRLARELKNELPELKGFSERNIKRMLAFHRAYRGAAPIVPQPVAQLPRPPKSPQMLAESSTPADVPQPASRFSGALLWSVPWAHHVILLEKIKDEPTRLWYMEQTVANGWSRNVLLLMIQSGAHVRQGKAVTNFDRLLPDPQSDLVRQALKDPYIFDFLTLEEPFHERELETELLRQLERFLLELGQGFAFVGRQFRVDVGGSDFSIDLLFYHLTLRRFVVIELKKGEFKPEYAGKMNFYLAVVDERLRHETDAPSIGLILCQDRNQVVAEYALRGASKPIGVSEYELTRALPASLRSALPTVEEIEAELGEPLAGTPPADAPPPAAGDEAAGGRRPAKRSAKSGRRKGPPPGSN</sequence>
<dbReference type="AlphaFoldDB" id="A0A5B9W4F0"/>
<dbReference type="PANTHER" id="PTHR30547">
    <property type="entry name" value="UNCHARACTERIZED PROTEIN YHCG-RELATED"/>
    <property type="match status" value="1"/>
</dbReference>
<feature type="region of interest" description="Disordered" evidence="1">
    <location>
        <begin position="368"/>
        <end position="416"/>
    </location>
</feature>
<dbReference type="Proteomes" id="UP000324233">
    <property type="component" value="Chromosome"/>
</dbReference>
<feature type="region of interest" description="Disordered" evidence="1">
    <location>
        <begin position="107"/>
        <end position="126"/>
    </location>
</feature>
<evidence type="ECO:0000259" key="2">
    <source>
        <dbReference type="Pfam" id="PF06250"/>
    </source>
</evidence>
<protein>
    <recommendedName>
        <fullName evidence="6">Endonuclease NucS</fullName>
    </recommendedName>
</protein>
<evidence type="ECO:0000256" key="1">
    <source>
        <dbReference type="SAM" id="MobiDB-lite"/>
    </source>
</evidence>
<dbReference type="Pfam" id="PF17761">
    <property type="entry name" value="DUF1016_N"/>
    <property type="match status" value="1"/>
</dbReference>
<organism evidence="4 5">
    <name type="scientific">Aquisphaera giovannonii</name>
    <dbReference type="NCBI Taxonomy" id="406548"/>
    <lineage>
        <taxon>Bacteria</taxon>
        <taxon>Pseudomonadati</taxon>
        <taxon>Planctomycetota</taxon>
        <taxon>Planctomycetia</taxon>
        <taxon>Isosphaerales</taxon>
        <taxon>Isosphaeraceae</taxon>
        <taxon>Aquisphaera</taxon>
    </lineage>
</organism>
<dbReference type="GO" id="GO:0003676">
    <property type="term" value="F:nucleic acid binding"/>
    <property type="evidence" value="ECO:0007669"/>
    <property type="project" value="InterPro"/>
</dbReference>
<dbReference type="PANTHER" id="PTHR30547:SF0">
    <property type="entry name" value="BLR8175 PROTEIN"/>
    <property type="match status" value="1"/>
</dbReference>
<dbReference type="OrthoDB" id="9801263at2"/>
<proteinExistence type="predicted"/>
<evidence type="ECO:0000259" key="3">
    <source>
        <dbReference type="Pfam" id="PF17761"/>
    </source>
</evidence>
<gene>
    <name evidence="4" type="ORF">OJF2_40580</name>
</gene>
<feature type="domain" description="YhcG N-terminal" evidence="3">
    <location>
        <begin position="16"/>
        <end position="186"/>
    </location>
</feature>
<reference evidence="4 5" key="1">
    <citation type="submission" date="2019-08" db="EMBL/GenBank/DDBJ databases">
        <title>Deep-cultivation of Planctomycetes and their phenomic and genomic characterization uncovers novel biology.</title>
        <authorList>
            <person name="Wiegand S."/>
            <person name="Jogler M."/>
            <person name="Boedeker C."/>
            <person name="Pinto D."/>
            <person name="Vollmers J."/>
            <person name="Rivas-Marin E."/>
            <person name="Kohn T."/>
            <person name="Peeters S.H."/>
            <person name="Heuer A."/>
            <person name="Rast P."/>
            <person name="Oberbeckmann S."/>
            <person name="Bunk B."/>
            <person name="Jeske O."/>
            <person name="Meyerdierks A."/>
            <person name="Storesund J.E."/>
            <person name="Kallscheuer N."/>
            <person name="Luecker S."/>
            <person name="Lage O.M."/>
            <person name="Pohl T."/>
            <person name="Merkel B.J."/>
            <person name="Hornburger P."/>
            <person name="Mueller R.-W."/>
            <person name="Bruemmer F."/>
            <person name="Labrenz M."/>
            <person name="Spormann A.M."/>
            <person name="Op den Camp H."/>
            <person name="Overmann J."/>
            <person name="Amann R."/>
            <person name="Jetten M.S.M."/>
            <person name="Mascher T."/>
            <person name="Medema M.H."/>
            <person name="Devos D.P."/>
            <person name="Kaster A.-K."/>
            <person name="Ovreas L."/>
            <person name="Rohde M."/>
            <person name="Galperin M.Y."/>
            <person name="Jogler C."/>
        </authorList>
    </citation>
    <scope>NUCLEOTIDE SEQUENCE [LARGE SCALE GENOMIC DNA]</scope>
    <source>
        <strain evidence="4 5">OJF2</strain>
    </source>
</reference>
<dbReference type="InterPro" id="IPR041527">
    <property type="entry name" value="YhcG_N"/>
</dbReference>
<evidence type="ECO:0000313" key="5">
    <source>
        <dbReference type="Proteomes" id="UP000324233"/>
    </source>
</evidence>
<evidence type="ECO:0008006" key="6">
    <source>
        <dbReference type="Google" id="ProtNLM"/>
    </source>
</evidence>
<feature type="compositionally biased region" description="Basic residues" evidence="1">
    <location>
        <begin position="397"/>
        <end position="410"/>
    </location>
</feature>
<dbReference type="InterPro" id="IPR053148">
    <property type="entry name" value="PD-DEXK-like_domain"/>
</dbReference>
<accession>A0A5B9W4F0</accession>
<dbReference type="KEGG" id="agv:OJF2_40580"/>
<dbReference type="RefSeq" id="WP_148595302.1">
    <property type="nucleotide sequence ID" value="NZ_CP042997.1"/>
</dbReference>
<dbReference type="EMBL" id="CP042997">
    <property type="protein sequence ID" value="QEH35506.1"/>
    <property type="molecule type" value="Genomic_DNA"/>
</dbReference>